<comment type="caution">
    <text evidence="2">The sequence shown here is derived from an EMBL/GenBank/DDBJ whole genome shotgun (WGS) entry which is preliminary data.</text>
</comment>
<dbReference type="Proteomes" id="UP000094501">
    <property type="component" value="Unassembled WGS sequence"/>
</dbReference>
<evidence type="ECO:0008006" key="4">
    <source>
        <dbReference type="Google" id="ProtNLM"/>
    </source>
</evidence>
<dbReference type="GO" id="GO:0020037">
    <property type="term" value="F:heme binding"/>
    <property type="evidence" value="ECO:0007669"/>
    <property type="project" value="InterPro"/>
</dbReference>
<sequence length="289" mass="30907">MNQHKRPKWVSALGLILAGAFIVGAALVTSEPFSDSTAFAAMTEQAERAEAPAPSEGTGTDDVPPGAAKIDAAANLTDLSVVVAQADTGESAGEATSEPAEEPPTDPVAEKEAEAQEAAEEELAAEEAEDKCCKKGDKTPPFELIAKTPPGELHNPYDWKELAEEHKDNPDYLVKQFRLPGCNECHGGGGGGGFCPALSQGVWFWGNTDDVLFRLIALGSAELEKQGWTRYQYGTVKAPMPEMGHVIKTSDHLWQIVSFIRSINPPGTNPPEKVIPGKYTAPVEERQAE</sequence>
<evidence type="ECO:0000256" key="1">
    <source>
        <dbReference type="SAM" id="MobiDB-lite"/>
    </source>
</evidence>
<feature type="compositionally biased region" description="Acidic residues" evidence="1">
    <location>
        <begin position="115"/>
        <end position="129"/>
    </location>
</feature>
<keyword evidence="3" id="KW-1185">Reference proteome</keyword>
<proteinExistence type="predicted"/>
<reference evidence="2 3" key="1">
    <citation type="journal article" date="2016" name="Environ. Microbiol.">
        <title>New Methyloceanibacter diversity from North Sea sediments includes methanotroph containing solely the soluble methane monooxygenase.</title>
        <authorList>
            <person name="Vekeman B."/>
            <person name="Kerckhof F.M."/>
            <person name="Cremers G."/>
            <person name="de Vos P."/>
            <person name="Vandamme P."/>
            <person name="Boon N."/>
            <person name="Op den Camp H.J."/>
            <person name="Heylen K."/>
        </authorList>
    </citation>
    <scope>NUCLEOTIDE SEQUENCE [LARGE SCALE GENOMIC DNA]</scope>
    <source>
        <strain evidence="2 3">R-67174</strain>
    </source>
</reference>
<protein>
    <recommendedName>
        <fullName evidence="4">Cytochrome c domain-containing protein</fullName>
    </recommendedName>
</protein>
<gene>
    <name evidence="2" type="ORF">AUC68_13415</name>
</gene>
<feature type="compositionally biased region" description="Basic and acidic residues" evidence="1">
    <location>
        <begin position="130"/>
        <end position="140"/>
    </location>
</feature>
<feature type="compositionally biased region" description="Low complexity" evidence="1">
    <location>
        <begin position="89"/>
        <end position="98"/>
    </location>
</feature>
<feature type="region of interest" description="Disordered" evidence="1">
    <location>
        <begin position="88"/>
        <end position="150"/>
    </location>
</feature>
<organism evidence="2 3">
    <name type="scientific">Methyloceanibacter methanicus</name>
    <dbReference type="NCBI Taxonomy" id="1774968"/>
    <lineage>
        <taxon>Bacteria</taxon>
        <taxon>Pseudomonadati</taxon>
        <taxon>Pseudomonadota</taxon>
        <taxon>Alphaproteobacteria</taxon>
        <taxon>Hyphomicrobiales</taxon>
        <taxon>Hyphomicrobiaceae</taxon>
        <taxon>Methyloceanibacter</taxon>
    </lineage>
</organism>
<feature type="region of interest" description="Disordered" evidence="1">
    <location>
        <begin position="267"/>
        <end position="289"/>
    </location>
</feature>
<dbReference type="Gene3D" id="1.10.760.10">
    <property type="entry name" value="Cytochrome c-like domain"/>
    <property type="match status" value="1"/>
</dbReference>
<dbReference type="RefSeq" id="WP_069436187.1">
    <property type="nucleotide sequence ID" value="NZ_LPWG01000003.1"/>
</dbReference>
<evidence type="ECO:0000313" key="3">
    <source>
        <dbReference type="Proteomes" id="UP000094501"/>
    </source>
</evidence>
<name>A0A1E3W5Z3_9HYPH</name>
<dbReference type="OrthoDB" id="9811281at2"/>
<dbReference type="AlphaFoldDB" id="A0A1E3W5Z3"/>
<evidence type="ECO:0000313" key="2">
    <source>
        <dbReference type="EMBL" id="ODS00922.1"/>
    </source>
</evidence>
<dbReference type="EMBL" id="LPWG01000003">
    <property type="protein sequence ID" value="ODS00922.1"/>
    <property type="molecule type" value="Genomic_DNA"/>
</dbReference>
<dbReference type="STRING" id="1774968.AUC68_13415"/>
<feature type="region of interest" description="Disordered" evidence="1">
    <location>
        <begin position="45"/>
        <end position="67"/>
    </location>
</feature>
<dbReference type="SUPFAM" id="SSF46626">
    <property type="entry name" value="Cytochrome c"/>
    <property type="match status" value="1"/>
</dbReference>
<dbReference type="InterPro" id="IPR036909">
    <property type="entry name" value="Cyt_c-like_dom_sf"/>
</dbReference>
<dbReference type="GO" id="GO:0009055">
    <property type="term" value="F:electron transfer activity"/>
    <property type="evidence" value="ECO:0007669"/>
    <property type="project" value="InterPro"/>
</dbReference>
<accession>A0A1E3W5Z3</accession>